<dbReference type="Gene3D" id="3.40.50.300">
    <property type="entry name" value="P-loop containing nucleotide triphosphate hydrolases"/>
    <property type="match status" value="1"/>
</dbReference>
<feature type="non-terminal residue" evidence="2">
    <location>
        <position position="1"/>
    </location>
</feature>
<proteinExistence type="predicted"/>
<protein>
    <recommendedName>
        <fullName evidence="1">AAA+ ATPase domain-containing protein</fullName>
    </recommendedName>
</protein>
<dbReference type="PRINTS" id="PR00364">
    <property type="entry name" value="DISEASERSIST"/>
</dbReference>
<gene>
    <name evidence="2" type="ORF">PEVE_00034947</name>
</gene>
<dbReference type="InterPro" id="IPR049945">
    <property type="entry name" value="AAA_22"/>
</dbReference>
<dbReference type="EMBL" id="CALNXI010000536">
    <property type="protein sequence ID" value="CAH3028814.1"/>
    <property type="molecule type" value="Genomic_DNA"/>
</dbReference>
<keyword evidence="3" id="KW-1185">Reference proteome</keyword>
<dbReference type="InterPro" id="IPR003593">
    <property type="entry name" value="AAA+_ATPase"/>
</dbReference>
<sequence>GKLTSTADPTLPYKGAHFEGREAVVQKIVQKLTQDPNPSRIIIIVGIPGMGKTQVAIHVSHLLKEEHKKPVVFIEKKQKLTEICTEIILGINPLAPRLSESHDMVTIAKGRLKELKEKKVIVLDNVEGIQQQGEEFDDFLRYVETYAPHVQLIITTRVDVGFRSSNIYKLPLDPLDSESSTKLLQDLVPNCEKRHTKELGSLCGGIPLVLVNCAGLLEDLTPEELVAQLKENPIPLLKTDAEDVYNALKHFLVNFSENIKTNLVRLSVFPSAFSVKDMKALFGDVLQPEIIKSTMIRRSLLRRIDNEKLVLHPLVREFLKAERELLNMDDVRKKAQHKFNHHYLELLETSSKQFISKKWSQNAIFTFRTEKENILEMFNNFLQEGGDKKEAESCIDFANSTKVLDFLAKVLSPPSECLELYERFYHIAEASNDKRRLADSLTAVGFLRLCKEAHRRVSHKTLEKLQQAYEIRKNLPKELQHCETHAHTISKLGLCYALQGEVGKGLKLIQEAVDLRKELGVHLYVAAGYCDLGNAHRESGDHEQAIRIWQTETLPVYKDVLGDHPWTASILRYIASSYRCLAKSESADSGIADQAEMYSREALELRIKLLGEHHDTARSHVGLSDILIVKKDFKSALEHLKKAFEIQEKVLGEEHETTKKTLEQLKKVKSMVE</sequence>
<dbReference type="SMART" id="SM00028">
    <property type="entry name" value="TPR"/>
    <property type="match status" value="3"/>
</dbReference>
<dbReference type="SUPFAM" id="SSF52540">
    <property type="entry name" value="P-loop containing nucleoside triphosphate hydrolases"/>
    <property type="match status" value="1"/>
</dbReference>
<dbReference type="PANTHER" id="PTHR47691:SF3">
    <property type="entry name" value="HTH-TYPE TRANSCRIPTIONAL REGULATOR RV0890C-RELATED"/>
    <property type="match status" value="1"/>
</dbReference>
<evidence type="ECO:0000313" key="2">
    <source>
        <dbReference type="EMBL" id="CAH3028814.1"/>
    </source>
</evidence>
<dbReference type="InterPro" id="IPR011990">
    <property type="entry name" value="TPR-like_helical_dom_sf"/>
</dbReference>
<dbReference type="SMART" id="SM00382">
    <property type="entry name" value="AAA"/>
    <property type="match status" value="1"/>
</dbReference>
<dbReference type="Proteomes" id="UP001159427">
    <property type="component" value="Unassembled WGS sequence"/>
</dbReference>
<evidence type="ECO:0000259" key="1">
    <source>
        <dbReference type="SMART" id="SM00382"/>
    </source>
</evidence>
<evidence type="ECO:0000313" key="3">
    <source>
        <dbReference type="Proteomes" id="UP001159427"/>
    </source>
</evidence>
<feature type="domain" description="AAA+ ATPase" evidence="1">
    <location>
        <begin position="38"/>
        <end position="190"/>
    </location>
</feature>
<dbReference type="Pfam" id="PF13424">
    <property type="entry name" value="TPR_12"/>
    <property type="match status" value="2"/>
</dbReference>
<dbReference type="SUPFAM" id="SSF48452">
    <property type="entry name" value="TPR-like"/>
    <property type="match status" value="2"/>
</dbReference>
<name>A0ABN8MGK0_9CNID</name>
<comment type="caution">
    <text evidence="2">The sequence shown here is derived from an EMBL/GenBank/DDBJ whole genome shotgun (WGS) entry which is preliminary data.</text>
</comment>
<dbReference type="InterPro" id="IPR019734">
    <property type="entry name" value="TPR_rpt"/>
</dbReference>
<organism evidence="2 3">
    <name type="scientific">Porites evermanni</name>
    <dbReference type="NCBI Taxonomy" id="104178"/>
    <lineage>
        <taxon>Eukaryota</taxon>
        <taxon>Metazoa</taxon>
        <taxon>Cnidaria</taxon>
        <taxon>Anthozoa</taxon>
        <taxon>Hexacorallia</taxon>
        <taxon>Scleractinia</taxon>
        <taxon>Fungiina</taxon>
        <taxon>Poritidae</taxon>
        <taxon>Porites</taxon>
    </lineage>
</organism>
<dbReference type="Gene3D" id="1.25.40.10">
    <property type="entry name" value="Tetratricopeptide repeat domain"/>
    <property type="match status" value="2"/>
</dbReference>
<dbReference type="Pfam" id="PF13401">
    <property type="entry name" value="AAA_22"/>
    <property type="match status" value="1"/>
</dbReference>
<dbReference type="InterPro" id="IPR027417">
    <property type="entry name" value="P-loop_NTPase"/>
</dbReference>
<dbReference type="PANTHER" id="PTHR47691">
    <property type="entry name" value="REGULATOR-RELATED"/>
    <property type="match status" value="1"/>
</dbReference>
<accession>A0ABN8MGK0</accession>
<reference evidence="2 3" key="1">
    <citation type="submission" date="2022-05" db="EMBL/GenBank/DDBJ databases">
        <authorList>
            <consortium name="Genoscope - CEA"/>
            <person name="William W."/>
        </authorList>
    </citation>
    <scope>NUCLEOTIDE SEQUENCE [LARGE SCALE GENOMIC DNA]</scope>
</reference>